<name>A0A1X0R3Q4_RHIZD</name>
<organism evidence="2">
    <name type="scientific">Rhizopus microsporus var. microsporus</name>
    <dbReference type="NCBI Taxonomy" id="86635"/>
    <lineage>
        <taxon>Eukaryota</taxon>
        <taxon>Fungi</taxon>
        <taxon>Fungi incertae sedis</taxon>
        <taxon>Mucoromycota</taxon>
        <taxon>Mucoromycotina</taxon>
        <taxon>Mucoromycetes</taxon>
        <taxon>Mucorales</taxon>
        <taxon>Mucorineae</taxon>
        <taxon>Rhizopodaceae</taxon>
        <taxon>Rhizopus</taxon>
    </lineage>
</organism>
<feature type="non-terminal residue" evidence="2">
    <location>
        <position position="202"/>
    </location>
</feature>
<sequence length="202" mass="22638">NNNNNKPSHLKKLYKSNNNNNNNDKKPQKREEQIHSVILKTPIARRPSVSAPTTPLQRRYTSSKTKRNERRKEIYEVLNAELEPVPDLDSSSSSSDTSLAKKKANRISMFINGSKRQDTSTIRKRHHSNNAIDGRVYAGPMFSNSPAPDTLPIPTFSSSPIVPIVQEPVSILSASASPSFSLREFDVDLSEIQSKLRALLKM</sequence>
<feature type="compositionally biased region" description="Polar residues" evidence="1">
    <location>
        <begin position="50"/>
        <end position="63"/>
    </location>
</feature>
<evidence type="ECO:0000256" key="1">
    <source>
        <dbReference type="SAM" id="MobiDB-lite"/>
    </source>
</evidence>
<evidence type="ECO:0000313" key="2">
    <source>
        <dbReference type="EMBL" id="ORE06649.1"/>
    </source>
</evidence>
<feature type="non-terminal residue" evidence="2">
    <location>
        <position position="1"/>
    </location>
</feature>
<dbReference type="Pfam" id="PF15365">
    <property type="entry name" value="PNRC"/>
    <property type="match status" value="1"/>
</dbReference>
<dbReference type="AlphaFoldDB" id="A0A1X0R3Q4"/>
<accession>A0A1X0R3Q4</accession>
<reference evidence="2" key="1">
    <citation type="journal article" date="2016" name="Proc. Natl. Acad. Sci. U.S.A.">
        <title>Lipid metabolic changes in an early divergent fungus govern the establishment of a mutualistic symbiosis with endobacteria.</title>
        <authorList>
            <person name="Lastovetsky O.A."/>
            <person name="Gaspar M.L."/>
            <person name="Mondo S.J."/>
            <person name="LaButti K.M."/>
            <person name="Sandor L."/>
            <person name="Grigoriev I.V."/>
            <person name="Henry S.A."/>
            <person name="Pawlowska T.E."/>
        </authorList>
    </citation>
    <scope>NUCLEOTIDE SEQUENCE [LARGE SCALE GENOMIC DNA]</scope>
    <source>
        <strain evidence="2">ATCC 52814</strain>
    </source>
</reference>
<gene>
    <name evidence="2" type="ORF">BCV72DRAFT_186396</name>
</gene>
<proteinExistence type="predicted"/>
<dbReference type="OrthoDB" id="2281273at2759"/>
<protein>
    <submittedName>
        <fullName evidence="2">Uncharacterized protein</fullName>
    </submittedName>
</protein>
<dbReference type="Proteomes" id="UP000242414">
    <property type="component" value="Unassembled WGS sequence"/>
</dbReference>
<feature type="region of interest" description="Disordered" evidence="1">
    <location>
        <begin position="1"/>
        <end position="71"/>
    </location>
</feature>
<dbReference type="GO" id="GO:0016071">
    <property type="term" value="P:mRNA metabolic process"/>
    <property type="evidence" value="ECO:0007669"/>
    <property type="project" value="UniProtKB-ARBA"/>
</dbReference>
<dbReference type="EMBL" id="KV921919">
    <property type="protein sequence ID" value="ORE06649.1"/>
    <property type="molecule type" value="Genomic_DNA"/>
</dbReference>
<dbReference type="VEuPathDB" id="FungiDB:BCV72DRAFT_186396"/>
<feature type="compositionally biased region" description="Basic and acidic residues" evidence="1">
    <location>
        <begin position="23"/>
        <end position="34"/>
    </location>
</feature>
<dbReference type="InterPro" id="IPR028322">
    <property type="entry name" value="PNRC-like_rgn"/>
</dbReference>